<protein>
    <recommendedName>
        <fullName evidence="3">CBS domain-containing protein</fullName>
    </recommendedName>
</protein>
<organism evidence="1 2">
    <name type="scientific">Nonomuraea guangzhouensis</name>
    <dbReference type="NCBI Taxonomy" id="1291555"/>
    <lineage>
        <taxon>Bacteria</taxon>
        <taxon>Bacillati</taxon>
        <taxon>Actinomycetota</taxon>
        <taxon>Actinomycetes</taxon>
        <taxon>Streptosporangiales</taxon>
        <taxon>Streptosporangiaceae</taxon>
        <taxon>Nonomuraea</taxon>
    </lineage>
</organism>
<dbReference type="Proteomes" id="UP001597097">
    <property type="component" value="Unassembled WGS sequence"/>
</dbReference>
<evidence type="ECO:0000313" key="2">
    <source>
        <dbReference type="Proteomes" id="UP001597097"/>
    </source>
</evidence>
<evidence type="ECO:0000313" key="1">
    <source>
        <dbReference type="EMBL" id="MFD1538457.1"/>
    </source>
</evidence>
<proteinExistence type="predicted"/>
<accession>A0ABW4G6S0</accession>
<keyword evidence="2" id="KW-1185">Reference proteome</keyword>
<gene>
    <name evidence="1" type="ORF">ACFSJ0_15490</name>
</gene>
<dbReference type="EMBL" id="JBHUCM010000013">
    <property type="protein sequence ID" value="MFD1538457.1"/>
    <property type="molecule type" value="Genomic_DNA"/>
</dbReference>
<reference evidence="2" key="1">
    <citation type="journal article" date="2019" name="Int. J. Syst. Evol. Microbiol.">
        <title>The Global Catalogue of Microorganisms (GCM) 10K type strain sequencing project: providing services to taxonomists for standard genome sequencing and annotation.</title>
        <authorList>
            <consortium name="The Broad Institute Genomics Platform"/>
            <consortium name="The Broad Institute Genome Sequencing Center for Infectious Disease"/>
            <person name="Wu L."/>
            <person name="Ma J."/>
        </authorList>
    </citation>
    <scope>NUCLEOTIDE SEQUENCE [LARGE SCALE GENOMIC DNA]</scope>
    <source>
        <strain evidence="2">CGMCC 1.15399</strain>
    </source>
</reference>
<comment type="caution">
    <text evidence="1">The sequence shown here is derived from an EMBL/GenBank/DDBJ whole genome shotgun (WGS) entry which is preliminary data.</text>
</comment>
<sequence>MTVTLDDDNRVTGVVSEADLLAKEEFREVALPTKSGASQATDSPNGVRP</sequence>
<name>A0ABW4G6S0_9ACTN</name>
<dbReference type="RefSeq" id="WP_219527247.1">
    <property type="nucleotide sequence ID" value="NZ_JAHKRM010000002.1"/>
</dbReference>
<evidence type="ECO:0008006" key="3">
    <source>
        <dbReference type="Google" id="ProtNLM"/>
    </source>
</evidence>